<evidence type="ECO:0000256" key="4">
    <source>
        <dbReference type="ARBA" id="ARBA00022741"/>
    </source>
</evidence>
<keyword evidence="3 9" id="KW-0436">Ligase</keyword>
<sequence>MNQKILLIEIQTEDLPSKELKNIANFFYYIFKKKIKENKIQYKKISLFFTSKKLVLKVFSLKNIKKKKNHLIYIHKKKTISLKEKIKKIVFETIKKIPLKRSMLWDEKSIRFSRPIRNIMILLNKKIIKAKIEGITSNSISYGHFLMSPKKIIFHHANQYTKKFFKKKKIILDYQERKKKIIKQIKNLTKKHNKKIYINKNLLKEISVSIEWPIAHIGKFKKKYLNIPQEILIYIIENNQKYFSIFNTKKNTITNYFIFISNIETPNFKKIIQENEQVLSSKLKNINFFLKKDLLIKFSNRLDLLKNISFQKKLGSMYEKTIRIKKISQYISKILKVKKKSIKRAAILSKCDLTTNIIRSTTLQGIIGMYYALYNHEDREIALAIKEHYLPNFSQSNLPTQLISCILSISDKIDTITGIFSISKVPKNNKDPFALRRSTIGIIKIIIKKKIYIDIIKLIKYSINLYTHIKNKILIQKLILNFIYSKFQSLYLKKKYNKKIISSVLSLKLNDLLDINNRIHALYNFQKINNMKNILNIYKRITNILKQKKEKKTKINIFYSNPIYKFSIYEKKIIILIKSIIENNIKKEKNDYFNLLKKIEELCTPIKEFFQNILINDKNTEKRLYRISILQEIKKIFLYITNFSYL</sequence>
<keyword evidence="6 9" id="KW-0648">Protein biosynthesis</keyword>
<reference evidence="10 11" key="1">
    <citation type="journal article" date="2006" name="Science">
        <title>A small microbial genome: the end of a long symbiotic relationship?</title>
        <authorList>
            <person name="Perez-Brocal V."/>
            <person name="Gil R."/>
            <person name="Ramos S."/>
            <person name="Lamelas A."/>
            <person name="Postigo M."/>
            <person name="Michelena J.M."/>
            <person name="Silva F.J."/>
            <person name="Moya A."/>
            <person name="Latorre A."/>
        </authorList>
    </citation>
    <scope>NUCLEOTIDE SEQUENCE [LARGE SCALE GENOMIC DNA]</scope>
    <source>
        <strain evidence="11">Cc</strain>
    </source>
</reference>
<dbReference type="PANTHER" id="PTHR30075:SF2">
    <property type="entry name" value="GLYCINE--TRNA LIGASE, CHLOROPLASTIC_MITOCHONDRIAL 2"/>
    <property type="match status" value="1"/>
</dbReference>
<comment type="subcellular location">
    <subcellularLocation>
        <location evidence="9">Cytoplasm</location>
    </subcellularLocation>
</comment>
<dbReference type="STRING" id="372461.BCc_085"/>
<evidence type="ECO:0000256" key="7">
    <source>
        <dbReference type="ARBA" id="ARBA00023146"/>
    </source>
</evidence>
<dbReference type="HAMAP" id="MF_00255">
    <property type="entry name" value="Gly_tRNA_synth_beta"/>
    <property type="match status" value="1"/>
</dbReference>
<protein>
    <recommendedName>
        <fullName evidence="9">Glycine--tRNA ligase beta subunit</fullName>
        <ecNumber evidence="9">6.1.1.14</ecNumber>
    </recommendedName>
    <alternativeName>
        <fullName evidence="9">Glycyl-tRNA synthetase beta subunit</fullName>
        <shortName evidence="9">GlyRS</shortName>
    </alternativeName>
</protein>
<comment type="similarity">
    <text evidence="1 9">Belongs to the class-II aminoacyl-tRNA synthetase family.</text>
</comment>
<evidence type="ECO:0000256" key="3">
    <source>
        <dbReference type="ARBA" id="ARBA00022598"/>
    </source>
</evidence>
<evidence type="ECO:0000256" key="6">
    <source>
        <dbReference type="ARBA" id="ARBA00022917"/>
    </source>
</evidence>
<dbReference type="GO" id="GO:0004820">
    <property type="term" value="F:glycine-tRNA ligase activity"/>
    <property type="evidence" value="ECO:0007669"/>
    <property type="project" value="UniProtKB-UniRule"/>
</dbReference>
<dbReference type="Proteomes" id="UP000000669">
    <property type="component" value="Chromosome"/>
</dbReference>
<dbReference type="PANTHER" id="PTHR30075">
    <property type="entry name" value="GLYCYL-TRNA SYNTHETASE"/>
    <property type="match status" value="1"/>
</dbReference>
<evidence type="ECO:0000313" key="11">
    <source>
        <dbReference type="Proteomes" id="UP000000669"/>
    </source>
</evidence>
<gene>
    <name evidence="9 10" type="primary">glyS</name>
    <name evidence="10" type="ordered locus">BCc_085</name>
</gene>
<dbReference type="SUPFAM" id="SSF109604">
    <property type="entry name" value="HD-domain/PDEase-like"/>
    <property type="match status" value="1"/>
</dbReference>
<accession>Q057Y7</accession>
<evidence type="ECO:0000256" key="1">
    <source>
        <dbReference type="ARBA" id="ARBA00008226"/>
    </source>
</evidence>
<comment type="catalytic activity">
    <reaction evidence="8 9">
        <text>tRNA(Gly) + glycine + ATP = glycyl-tRNA(Gly) + AMP + diphosphate</text>
        <dbReference type="Rhea" id="RHEA:16013"/>
        <dbReference type="Rhea" id="RHEA-COMP:9664"/>
        <dbReference type="Rhea" id="RHEA-COMP:9683"/>
        <dbReference type="ChEBI" id="CHEBI:30616"/>
        <dbReference type="ChEBI" id="CHEBI:33019"/>
        <dbReference type="ChEBI" id="CHEBI:57305"/>
        <dbReference type="ChEBI" id="CHEBI:78442"/>
        <dbReference type="ChEBI" id="CHEBI:78522"/>
        <dbReference type="ChEBI" id="CHEBI:456215"/>
        <dbReference type="EC" id="6.1.1.14"/>
    </reaction>
</comment>
<dbReference type="InterPro" id="IPR015944">
    <property type="entry name" value="Gly-tRNA-synth_bsu"/>
</dbReference>
<dbReference type="Pfam" id="PF02092">
    <property type="entry name" value="tRNA_synt_2f"/>
    <property type="match status" value="1"/>
</dbReference>
<keyword evidence="11" id="KW-1185">Reference proteome</keyword>
<dbReference type="EMBL" id="CP000263">
    <property type="protein sequence ID" value="ABJ90562.1"/>
    <property type="molecule type" value="Genomic_DNA"/>
</dbReference>
<dbReference type="NCBIfam" id="TIGR00211">
    <property type="entry name" value="glyS"/>
    <property type="match status" value="1"/>
</dbReference>
<dbReference type="KEGG" id="bcc:BCc_085"/>
<dbReference type="GO" id="GO:0005829">
    <property type="term" value="C:cytosol"/>
    <property type="evidence" value="ECO:0007669"/>
    <property type="project" value="TreeGrafter"/>
</dbReference>
<dbReference type="GO" id="GO:0005524">
    <property type="term" value="F:ATP binding"/>
    <property type="evidence" value="ECO:0007669"/>
    <property type="project" value="UniProtKB-UniRule"/>
</dbReference>
<keyword evidence="9" id="KW-0963">Cytoplasm</keyword>
<evidence type="ECO:0000256" key="5">
    <source>
        <dbReference type="ARBA" id="ARBA00022840"/>
    </source>
</evidence>
<dbReference type="OrthoDB" id="9775440at2"/>
<evidence type="ECO:0000313" key="10">
    <source>
        <dbReference type="EMBL" id="ABJ90562.1"/>
    </source>
</evidence>
<evidence type="ECO:0000256" key="8">
    <source>
        <dbReference type="ARBA" id="ARBA00047937"/>
    </source>
</evidence>
<name>Q057Y7_BUCCC</name>
<dbReference type="RefSeq" id="WP_011672481.1">
    <property type="nucleotide sequence ID" value="NC_008513.1"/>
</dbReference>
<dbReference type="HOGENOM" id="CLU_007220_2_2_6"/>
<dbReference type="InterPro" id="IPR006194">
    <property type="entry name" value="Gly-tRNA-synth_heterodimer"/>
</dbReference>
<organism evidence="10 11">
    <name type="scientific">Buchnera aphidicola subsp. Cinara cedri (strain Cc)</name>
    <dbReference type="NCBI Taxonomy" id="372461"/>
    <lineage>
        <taxon>Bacteria</taxon>
        <taxon>Pseudomonadati</taxon>
        <taxon>Pseudomonadota</taxon>
        <taxon>Gammaproteobacteria</taxon>
        <taxon>Enterobacterales</taxon>
        <taxon>Erwiniaceae</taxon>
        <taxon>Buchnera</taxon>
    </lineage>
</organism>
<dbReference type="PROSITE" id="PS50861">
    <property type="entry name" value="AA_TRNA_LIGASE_II_GLYAB"/>
    <property type="match status" value="1"/>
</dbReference>
<proteinExistence type="inferred from homology"/>
<dbReference type="EC" id="6.1.1.14" evidence="9"/>
<dbReference type="AlphaFoldDB" id="Q057Y7"/>
<dbReference type="eggNOG" id="COG0751">
    <property type="taxonomic scope" value="Bacteria"/>
</dbReference>
<evidence type="ECO:0000256" key="9">
    <source>
        <dbReference type="HAMAP-Rule" id="MF_00255"/>
    </source>
</evidence>
<dbReference type="GO" id="GO:0006426">
    <property type="term" value="P:glycyl-tRNA aminoacylation"/>
    <property type="evidence" value="ECO:0007669"/>
    <property type="project" value="UniProtKB-UniRule"/>
</dbReference>
<keyword evidence="4 9" id="KW-0547">Nucleotide-binding</keyword>
<keyword evidence="7 9" id="KW-0030">Aminoacyl-tRNA synthetase</keyword>
<evidence type="ECO:0000256" key="2">
    <source>
        <dbReference type="ARBA" id="ARBA00011209"/>
    </source>
</evidence>
<keyword evidence="5 9" id="KW-0067">ATP-binding</keyword>
<comment type="subunit">
    <text evidence="2 9">Tetramer of two alpha and two beta subunits.</text>
</comment>